<dbReference type="CDD" id="cd17039">
    <property type="entry name" value="Ubl_ubiquitin_like"/>
    <property type="match status" value="2"/>
</dbReference>
<dbReference type="SMART" id="SM00306">
    <property type="entry name" value="HintN"/>
    <property type="match status" value="1"/>
</dbReference>
<feature type="domain" description="Ubiquitin-like" evidence="1">
    <location>
        <begin position="306"/>
        <end position="367"/>
    </location>
</feature>
<dbReference type="InterPro" id="IPR000626">
    <property type="entry name" value="Ubiquitin-like_dom"/>
</dbReference>
<comment type="caution">
    <text evidence="2">The sequence shown here is derived from an EMBL/GenBank/DDBJ whole genome shotgun (WGS) entry which is preliminary data.</text>
</comment>
<dbReference type="InterPro" id="IPR003587">
    <property type="entry name" value="Hint_dom_N"/>
</dbReference>
<dbReference type="PROSITE" id="PS50817">
    <property type="entry name" value="INTEIN_N_TER"/>
    <property type="match status" value="1"/>
</dbReference>
<dbReference type="GO" id="GO:0016539">
    <property type="term" value="P:intein-mediated protein splicing"/>
    <property type="evidence" value="ECO:0007669"/>
    <property type="project" value="InterPro"/>
</dbReference>
<protein>
    <recommendedName>
        <fullName evidence="1">Ubiquitin-like domain-containing protein</fullName>
    </recommendedName>
</protein>
<reference evidence="2" key="1">
    <citation type="submission" date="2021-01" db="EMBL/GenBank/DDBJ databases">
        <authorList>
            <consortium name="Genoscope - CEA"/>
            <person name="William W."/>
        </authorList>
    </citation>
    <scope>NUCLEOTIDE SEQUENCE</scope>
</reference>
<dbReference type="Pfam" id="PF00240">
    <property type="entry name" value="ubiquitin"/>
    <property type="match status" value="1"/>
</dbReference>
<accession>A0A8S1PYW3</accession>
<name>A0A8S1PYW3_PARPR</name>
<proteinExistence type="predicted"/>
<dbReference type="Proteomes" id="UP000688137">
    <property type="component" value="Unassembled WGS sequence"/>
</dbReference>
<feature type="domain" description="Ubiquitin-like" evidence="1">
    <location>
        <begin position="90"/>
        <end position="158"/>
    </location>
</feature>
<evidence type="ECO:0000313" key="2">
    <source>
        <dbReference type="EMBL" id="CAD8107789.1"/>
    </source>
</evidence>
<dbReference type="InterPro" id="IPR006141">
    <property type="entry name" value="Intein_N"/>
</dbReference>
<sequence>MHQFSIPIEDIMDLPPIADEINLQLGEKIDTKIFQQNKVVQNQITQNQQQQPLQNPQDEEMLNTKHKEINQFLQSQQKEQLSQNFSFGEINLMVKCLQRNKTFSITVPPDQLVEELMMEFQGILQTQNKMQFYFQKKPLDGNCSFAKYGIGNGSVIEMSEIICCGCFPFYAPITLADKSQKPISEIIKGDQILCYDYEQREFRPGIVQGTTKTKYKIQLIRIETETRIIDCTADHPFYTQSGWKAFEPHPDFQISNLALEDKLLFEDNTFINIISIQKLNQFDYVYNLHLKYPNNYLVFGFLAHNMNIIYVKIDGKYKEIEYFPDMPIQQIKVLIFKKMGIPIENQKLYYQDILMEDEKTVKDYNLNYESEKQMKVLLDVSIDKEKQQYQSTHITSNSNLISVDIITNESSYNLLLYKHIELKYLQKIIRQFEDKNEKKLILIDGQSYKSEFYDMRIDELPKIQEILLL</sequence>
<dbReference type="PROSITE" id="PS50053">
    <property type="entry name" value="UBIQUITIN_2"/>
    <property type="match status" value="2"/>
</dbReference>
<keyword evidence="3" id="KW-1185">Reference proteome</keyword>
<gene>
    <name evidence="2" type="ORF">PPRIM_AZ9-3.1.T1350009</name>
</gene>
<dbReference type="Pfam" id="PF11976">
    <property type="entry name" value="Rad60-SLD"/>
    <property type="match status" value="1"/>
</dbReference>
<evidence type="ECO:0000313" key="3">
    <source>
        <dbReference type="Proteomes" id="UP000688137"/>
    </source>
</evidence>
<dbReference type="AlphaFoldDB" id="A0A8S1PYW3"/>
<dbReference type="InterPro" id="IPR022617">
    <property type="entry name" value="Rad60/SUMO-like_dom"/>
</dbReference>
<dbReference type="EMBL" id="CAJJDM010000138">
    <property type="protein sequence ID" value="CAD8107789.1"/>
    <property type="molecule type" value="Genomic_DNA"/>
</dbReference>
<dbReference type="CDD" id="cd00081">
    <property type="entry name" value="Hint"/>
    <property type="match status" value="1"/>
</dbReference>
<dbReference type="SMART" id="SM00213">
    <property type="entry name" value="UBQ"/>
    <property type="match status" value="2"/>
</dbReference>
<evidence type="ECO:0000259" key="1">
    <source>
        <dbReference type="PROSITE" id="PS50053"/>
    </source>
</evidence>
<organism evidence="2 3">
    <name type="scientific">Paramecium primaurelia</name>
    <dbReference type="NCBI Taxonomy" id="5886"/>
    <lineage>
        <taxon>Eukaryota</taxon>
        <taxon>Sar</taxon>
        <taxon>Alveolata</taxon>
        <taxon>Ciliophora</taxon>
        <taxon>Intramacronucleata</taxon>
        <taxon>Oligohymenophorea</taxon>
        <taxon>Peniculida</taxon>
        <taxon>Parameciidae</taxon>
        <taxon>Paramecium</taxon>
    </lineage>
</organism>